<dbReference type="Gene3D" id="3.30.450.20">
    <property type="entry name" value="PAS domain"/>
    <property type="match status" value="1"/>
</dbReference>
<evidence type="ECO:0000256" key="4">
    <source>
        <dbReference type="ARBA" id="ARBA00022553"/>
    </source>
</evidence>
<dbReference type="InterPro" id="IPR004358">
    <property type="entry name" value="Sig_transdc_His_kin-like_C"/>
</dbReference>
<evidence type="ECO:0000259" key="10">
    <source>
        <dbReference type="PROSITE" id="PS50109"/>
    </source>
</evidence>
<dbReference type="EC" id="2.7.13.3" evidence="3"/>
<feature type="domain" description="Response regulatory" evidence="11">
    <location>
        <begin position="616"/>
        <end position="731"/>
    </location>
</feature>
<comment type="subcellular location">
    <subcellularLocation>
        <location evidence="2">Cell membrane</location>
    </subcellularLocation>
</comment>
<dbReference type="EMBL" id="AP022569">
    <property type="protein sequence ID" value="BBX47828.1"/>
    <property type="molecule type" value="Genomic_DNA"/>
</dbReference>
<dbReference type="Proteomes" id="UP000465866">
    <property type="component" value="Chromosome"/>
</dbReference>
<dbReference type="InterPro" id="IPR003594">
    <property type="entry name" value="HATPase_dom"/>
</dbReference>
<dbReference type="Gene3D" id="3.60.40.10">
    <property type="entry name" value="PPM-type phosphatase domain"/>
    <property type="match status" value="1"/>
</dbReference>
<dbReference type="SMART" id="SM00448">
    <property type="entry name" value="REC"/>
    <property type="match status" value="1"/>
</dbReference>
<accession>A0A7I7L230</accession>
<comment type="catalytic activity">
    <reaction evidence="1">
        <text>ATP + protein L-histidine = ADP + protein N-phospho-L-histidine.</text>
        <dbReference type="EC" id="2.7.13.3"/>
    </reaction>
</comment>
<keyword evidence="4 8" id="KW-0597">Phosphoprotein</keyword>
<evidence type="ECO:0000256" key="5">
    <source>
        <dbReference type="ARBA" id="ARBA00022679"/>
    </source>
</evidence>
<evidence type="ECO:0000256" key="8">
    <source>
        <dbReference type="PROSITE-ProRule" id="PRU00169"/>
    </source>
</evidence>
<dbReference type="Gene3D" id="3.30.565.10">
    <property type="entry name" value="Histidine kinase-like ATPase, C-terminal domain"/>
    <property type="match status" value="2"/>
</dbReference>
<dbReference type="SMART" id="SM00387">
    <property type="entry name" value="HATPase_c"/>
    <property type="match status" value="1"/>
</dbReference>
<evidence type="ECO:0000256" key="2">
    <source>
        <dbReference type="ARBA" id="ARBA00004236"/>
    </source>
</evidence>
<feature type="domain" description="Histidine kinase" evidence="10">
    <location>
        <begin position="358"/>
        <end position="572"/>
    </location>
</feature>
<evidence type="ECO:0000256" key="7">
    <source>
        <dbReference type="ARBA" id="ARBA00023012"/>
    </source>
</evidence>
<dbReference type="GO" id="GO:0000155">
    <property type="term" value="F:phosphorelay sensor kinase activity"/>
    <property type="evidence" value="ECO:0007669"/>
    <property type="project" value="InterPro"/>
</dbReference>
<keyword evidence="7" id="KW-0902">Two-component regulatory system</keyword>
<dbReference type="InterPro" id="IPR001789">
    <property type="entry name" value="Sig_transdc_resp-reg_receiver"/>
</dbReference>
<keyword evidence="6" id="KW-0418">Kinase</keyword>
<evidence type="ECO:0000313" key="12">
    <source>
        <dbReference type="EMBL" id="BBX47828.1"/>
    </source>
</evidence>
<dbReference type="CDD" id="cd00082">
    <property type="entry name" value="HisKA"/>
    <property type="match status" value="1"/>
</dbReference>
<dbReference type="SMART" id="SM00331">
    <property type="entry name" value="PP2C_SIG"/>
    <property type="match status" value="1"/>
</dbReference>
<dbReference type="InterPro" id="IPR001932">
    <property type="entry name" value="PPM-type_phosphatase-like_dom"/>
</dbReference>
<dbReference type="InterPro" id="IPR029016">
    <property type="entry name" value="GAF-like_dom_sf"/>
</dbReference>
<evidence type="ECO:0000256" key="9">
    <source>
        <dbReference type="SAM" id="MobiDB-lite"/>
    </source>
</evidence>
<dbReference type="PRINTS" id="PR00344">
    <property type="entry name" value="BCTRLSENSOR"/>
</dbReference>
<dbReference type="PANTHER" id="PTHR43547:SF2">
    <property type="entry name" value="HYBRID SIGNAL TRANSDUCTION HISTIDINE KINASE C"/>
    <property type="match status" value="1"/>
</dbReference>
<evidence type="ECO:0000256" key="3">
    <source>
        <dbReference type="ARBA" id="ARBA00012438"/>
    </source>
</evidence>
<dbReference type="InterPro" id="IPR003661">
    <property type="entry name" value="HisK_dim/P_dom"/>
</dbReference>
<dbReference type="Pfam" id="PF00072">
    <property type="entry name" value="Response_reg"/>
    <property type="match status" value="1"/>
</dbReference>
<dbReference type="PROSITE" id="PS50110">
    <property type="entry name" value="RESPONSE_REGULATORY"/>
    <property type="match status" value="1"/>
</dbReference>
<evidence type="ECO:0000259" key="11">
    <source>
        <dbReference type="PROSITE" id="PS50110"/>
    </source>
</evidence>
<dbReference type="InterPro" id="IPR005467">
    <property type="entry name" value="His_kinase_dom"/>
</dbReference>
<sequence>MSGQQRPGWPADPKDLPPDLAAAVALGGEMGRRFAEFDWTAHPLGPPMAWATEVRSAVALVLTSRFPTVLWLDSEELFLVYNDAYIPILDDRHPVALGQRGQYAWWDVWESVKPMVRSVIATGEATWSYDLRLPMMTAGRRRERFFTFTYSPLIGKDGQTFGIFCPSFETTDRVLSERRLHLLNAVASAVLDTNTLDDAAGAAVAACADQPDVPFVAAYIGDPETGDVTLRAATPAVRPLLPLSLATLTKSEPKPRTRATMHVVENVAAMIDGIDDVLAGDCPDQALLLPLGEGPVAGALLVATSPLAVLDEQYIGFCQLLADQLSSAMASAVSYEQQRQRADALAELDHAKTAFLTNVSHEFRTPLTLLLGPLDDALSDSAPDSTLSNQLSTARRNAGRLQRLVDALLDFSRIEAGRATASLICTDVGALTSHIAAPFSELCERAGLELVLDCHPAVADVDPGMWETIILNVLSNAVKYTLTGSVTVTTHSDTAFCHITIRDTGVGIAAADLERLGERFFRADSAHGRSVEGTGIGLSLVQGLVELQQGTVEFHSQLGRGTAVTIRLPRSARGKPVEHSPAGLLDNPYVVEAGQWALARPAQAEGEAPVADDRELVLVADDNADMRAHLERVLSPRWRTVLVADGQEGIETARRLRPDVIVTDVMMPRLDGFEFIAAIRADPKLAATPVLMLSARAGAEAISEGYSGGADDYLPKPFTSSDLIDRVAARLSAVARERATRQTSDAQAQMDLDFAKLDAALQSADSGAAIATALQGCSFASGDAPVICLGVLDSDGKNIRFEYGDPVPGEMRDRYHVASMNTPIVPVDVIKTGQPMIITDTLSLSSRYRHVVNETVDVVRACISQPLRGMDGRVIGSLGMLWPTTREFDPAELDWAARIAKLTQSALDGLRNVQREHRIAVDFQDHLLDLDRGSTAAVVAAVYQPGGEAMRVGGDWYLVVPLKEPGQVAVSVGDVVGHGLPAAIAMSRLRAAVAATALMDADPAAVLATLDRYASTIPGARCATVSYAVIDAAQGDGPARVSYSCAGHPYPLLLTPDQPAAFLSDGRRPPVAAWESSLKQNTAGQELPAGSVILLYSDGLIERPGESLDQGFLRLQGAAGFRADLPVGELCTELLERMAPPGGYTDDVVLLALRPCHSAARSFATVVPAALDCIADVRHQLRDWLSGVGVDPRRESDILLATGEALTNAIEHGSTTDTCKTVSVEVFVRGQAITATISDAGQWSGDSSASQRSQKRGRGLTMINGLADDVKTTRTAGGTQVTLSFEQAILPASGRVEDVRA</sequence>
<dbReference type="SUPFAM" id="SSF55874">
    <property type="entry name" value="ATPase domain of HSP90 chaperone/DNA topoisomerase II/histidine kinase"/>
    <property type="match status" value="2"/>
</dbReference>
<dbReference type="Pfam" id="PF13581">
    <property type="entry name" value="HATPase_c_2"/>
    <property type="match status" value="1"/>
</dbReference>
<dbReference type="InterPro" id="IPR036097">
    <property type="entry name" value="HisK_dim/P_sf"/>
</dbReference>
<dbReference type="RefSeq" id="WP_232064691.1">
    <property type="nucleotide sequence ID" value="NZ_AP022569.1"/>
</dbReference>
<gene>
    <name evidence="12" type="ORF">MCOO_38430</name>
</gene>
<evidence type="ECO:0000313" key="13">
    <source>
        <dbReference type="Proteomes" id="UP000465866"/>
    </source>
</evidence>
<dbReference type="SUPFAM" id="SSF47384">
    <property type="entry name" value="Homodimeric domain of signal transducing histidine kinase"/>
    <property type="match status" value="1"/>
</dbReference>
<feature type="modified residue" description="4-aspartylphosphate" evidence="8">
    <location>
        <position position="664"/>
    </location>
</feature>
<dbReference type="PANTHER" id="PTHR43547">
    <property type="entry name" value="TWO-COMPONENT HISTIDINE KINASE"/>
    <property type="match status" value="1"/>
</dbReference>
<dbReference type="SUPFAM" id="SSF55781">
    <property type="entry name" value="GAF domain-like"/>
    <property type="match status" value="2"/>
</dbReference>
<dbReference type="CDD" id="cd16936">
    <property type="entry name" value="HATPase_RsbW-like"/>
    <property type="match status" value="1"/>
</dbReference>
<dbReference type="SUPFAM" id="SSF52172">
    <property type="entry name" value="CheY-like"/>
    <property type="match status" value="1"/>
</dbReference>
<feature type="region of interest" description="Disordered" evidence="9">
    <location>
        <begin position="1241"/>
        <end position="1262"/>
    </location>
</feature>
<keyword evidence="13" id="KW-1185">Reference proteome</keyword>
<dbReference type="Gene3D" id="3.40.50.2300">
    <property type="match status" value="1"/>
</dbReference>
<dbReference type="CDD" id="cd17574">
    <property type="entry name" value="REC_OmpR"/>
    <property type="match status" value="1"/>
</dbReference>
<name>A0A7I7L230_9MYCO</name>
<dbReference type="GO" id="GO:0005886">
    <property type="term" value="C:plasma membrane"/>
    <property type="evidence" value="ECO:0007669"/>
    <property type="project" value="UniProtKB-SubCell"/>
</dbReference>
<dbReference type="Pfam" id="PF02518">
    <property type="entry name" value="HATPase_c"/>
    <property type="match status" value="1"/>
</dbReference>
<feature type="compositionally biased region" description="Polar residues" evidence="9">
    <location>
        <begin position="1241"/>
        <end position="1252"/>
    </location>
</feature>
<dbReference type="Pfam" id="PF07228">
    <property type="entry name" value="SpoIIE"/>
    <property type="match status" value="1"/>
</dbReference>
<protein>
    <recommendedName>
        <fullName evidence="3">histidine kinase</fullName>
        <ecNumber evidence="3">2.7.13.3</ecNumber>
    </recommendedName>
</protein>
<dbReference type="InterPro" id="IPR036890">
    <property type="entry name" value="HATPase_C_sf"/>
</dbReference>
<dbReference type="PROSITE" id="PS50109">
    <property type="entry name" value="HIS_KIN"/>
    <property type="match status" value="1"/>
</dbReference>
<dbReference type="InterPro" id="IPR003018">
    <property type="entry name" value="GAF"/>
</dbReference>
<dbReference type="InterPro" id="IPR011006">
    <property type="entry name" value="CheY-like_superfamily"/>
</dbReference>
<evidence type="ECO:0000256" key="1">
    <source>
        <dbReference type="ARBA" id="ARBA00000085"/>
    </source>
</evidence>
<dbReference type="SMART" id="SM00388">
    <property type="entry name" value="HisKA"/>
    <property type="match status" value="1"/>
</dbReference>
<dbReference type="Pfam" id="PF00512">
    <property type="entry name" value="HisKA"/>
    <property type="match status" value="1"/>
</dbReference>
<reference evidence="12 13" key="1">
    <citation type="journal article" date="2019" name="Emerg. Microbes Infect.">
        <title>Comprehensive subspecies identification of 175 nontuberculous mycobacteria species based on 7547 genomic profiles.</title>
        <authorList>
            <person name="Matsumoto Y."/>
            <person name="Kinjo T."/>
            <person name="Motooka D."/>
            <person name="Nabeya D."/>
            <person name="Jung N."/>
            <person name="Uechi K."/>
            <person name="Horii T."/>
            <person name="Iida T."/>
            <person name="Fujita J."/>
            <person name="Nakamura S."/>
        </authorList>
    </citation>
    <scope>NUCLEOTIDE SEQUENCE [LARGE SCALE GENOMIC DNA]</scope>
    <source>
        <strain evidence="12 13">JCM 12404</strain>
    </source>
</reference>
<proteinExistence type="predicted"/>
<organism evidence="12 13">
    <name type="scientific">Mycobacterium cookii</name>
    <dbReference type="NCBI Taxonomy" id="1775"/>
    <lineage>
        <taxon>Bacteria</taxon>
        <taxon>Bacillati</taxon>
        <taxon>Actinomycetota</taxon>
        <taxon>Actinomycetes</taxon>
        <taxon>Mycobacteriales</taxon>
        <taxon>Mycobacteriaceae</taxon>
        <taxon>Mycobacterium</taxon>
    </lineage>
</organism>
<dbReference type="InterPro" id="IPR036457">
    <property type="entry name" value="PPM-type-like_dom_sf"/>
</dbReference>
<dbReference type="Gene3D" id="3.30.450.40">
    <property type="match status" value="1"/>
</dbReference>
<dbReference type="Pfam" id="PF13185">
    <property type="entry name" value="GAF_2"/>
    <property type="match status" value="1"/>
</dbReference>
<dbReference type="KEGG" id="mcoo:MCOO_38430"/>
<evidence type="ECO:0000256" key="6">
    <source>
        <dbReference type="ARBA" id="ARBA00022777"/>
    </source>
</evidence>
<keyword evidence="5" id="KW-0808">Transferase</keyword>
<dbReference type="Gene3D" id="1.10.287.130">
    <property type="match status" value="1"/>
</dbReference>